<reference evidence="1 2" key="1">
    <citation type="submission" date="2018-07" db="EMBL/GenBank/DDBJ databases">
        <authorList>
            <person name="Paudel S."/>
            <person name="Allison O."/>
            <person name="Bailey A.D."/>
            <person name="Brown D.S."/>
            <person name="Bonilla M.E."/>
            <person name="Bonilla Y.V."/>
            <person name="Cates D."/>
            <person name="Carrothers E.I."/>
            <person name="Chibueze J."/>
            <person name="Davis M.L."/>
            <person name="DelaEspriella B.L."/>
            <person name="Draper A."/>
            <person name="Fleury J.A."/>
            <person name="Guzman S."/>
            <person name="Hibbitts D."/>
            <person name="Johnson I.J."/>
            <person name="Liu A."/>
            <person name="McGeady S.J."/>
            <person name="Nelson T.K."/>
            <person name="Parrish M.E."/>
            <person name="Pete A.B."/>
            <person name="Reed J."/>
            <person name="Burgos S.B."/>
            <person name="Summer D.S."/>
            <person name="Washington A.O."/>
            <person name="Belay S."/>
            <person name="Gibbs K.A."/>
            <person name="Guillen V.E."/>
            <person name="Modlin S.E."/>
            <person name="Buchser W.J."/>
            <person name="Forsyth M.H."/>
            <person name="Saha M.S."/>
            <person name="Butela K.A."/>
            <person name="Garlena R.A."/>
            <person name="Russell D.A."/>
            <person name="Pope W.H."/>
            <person name="Jacobs-Sera D."/>
            <person name="Hatfull G.F."/>
        </authorList>
    </citation>
    <scope>NUCLEOTIDE SEQUENCE [LARGE SCALE GENOMIC DNA]</scope>
</reference>
<dbReference type="KEGG" id="vg:65115825"/>
<keyword evidence="2" id="KW-1185">Reference proteome</keyword>
<accession>A0A385DRW5</accession>
<dbReference type="RefSeq" id="YP_010098156.1">
    <property type="nucleotide sequence ID" value="NC_055764.1"/>
</dbReference>
<protein>
    <submittedName>
        <fullName evidence="1">Uncharacterized protein</fullName>
    </submittedName>
</protein>
<gene>
    <name evidence="1" type="primary">88</name>
    <name evidence="1" type="ORF">SEA_SKYSAND_88</name>
</gene>
<evidence type="ECO:0000313" key="2">
    <source>
        <dbReference type="Proteomes" id="UP000263200"/>
    </source>
</evidence>
<proteinExistence type="predicted"/>
<organism evidence="1 2">
    <name type="scientific">Gordonia phage Skysand</name>
    <dbReference type="NCBI Taxonomy" id="2301559"/>
    <lineage>
        <taxon>Viruses</taxon>
        <taxon>Duplodnaviria</taxon>
        <taxon>Heunggongvirae</taxon>
        <taxon>Uroviricota</taxon>
        <taxon>Caudoviricetes</taxon>
        <taxon>Zierdtviridae</taxon>
        <taxon>Emilbogenvirinae</taxon>
        <taxon>Skysandvirus</taxon>
        <taxon>Skysandvirus skysand</taxon>
    </lineage>
</organism>
<sequence>MHTTDRLTANREIIARVQATRGLTASERNVAGPAVADAREASRNGWTIVDLTAYTMTLTDVDGDHVSASYSAASNGVLAAELSIGGNTRSITRRNGVTLREQVQALIGWTAPTN</sequence>
<dbReference type="EMBL" id="MH669013">
    <property type="protein sequence ID" value="AXQ62121.1"/>
    <property type="molecule type" value="Genomic_DNA"/>
</dbReference>
<name>A0A385DRW5_9CAUD</name>
<dbReference type="Proteomes" id="UP000263200">
    <property type="component" value="Segment"/>
</dbReference>
<evidence type="ECO:0000313" key="1">
    <source>
        <dbReference type="EMBL" id="AXQ62121.1"/>
    </source>
</evidence>
<dbReference type="GeneID" id="65115825"/>